<keyword evidence="2" id="KW-1185">Reference proteome</keyword>
<accession>A0ABW5RRG4</accession>
<dbReference type="InterPro" id="IPR000150">
    <property type="entry name" value="Cof"/>
</dbReference>
<dbReference type="Proteomes" id="UP001597506">
    <property type="component" value="Unassembled WGS sequence"/>
</dbReference>
<comment type="caution">
    <text evidence="1">The sequence shown here is derived from an EMBL/GenBank/DDBJ whole genome shotgun (WGS) entry which is preliminary data.</text>
</comment>
<dbReference type="Gene3D" id="3.30.1240.10">
    <property type="match status" value="1"/>
</dbReference>
<proteinExistence type="predicted"/>
<evidence type="ECO:0000313" key="2">
    <source>
        <dbReference type="Proteomes" id="UP001597506"/>
    </source>
</evidence>
<gene>
    <name evidence="1" type="ORF">ACFSUL_09925</name>
</gene>
<dbReference type="InterPro" id="IPR036412">
    <property type="entry name" value="HAD-like_sf"/>
</dbReference>
<dbReference type="EC" id="3.1.3.-" evidence="1"/>
<dbReference type="PANTHER" id="PTHR10000">
    <property type="entry name" value="PHOSPHOSERINE PHOSPHATASE"/>
    <property type="match status" value="1"/>
</dbReference>
<dbReference type="Pfam" id="PF08282">
    <property type="entry name" value="Hydrolase_3"/>
    <property type="match status" value="1"/>
</dbReference>
<dbReference type="NCBIfam" id="TIGR00099">
    <property type="entry name" value="Cof-subfamily"/>
    <property type="match status" value="1"/>
</dbReference>
<evidence type="ECO:0000313" key="1">
    <source>
        <dbReference type="EMBL" id="MFD2681062.1"/>
    </source>
</evidence>
<dbReference type="EMBL" id="JBHUMF010000023">
    <property type="protein sequence ID" value="MFD2681062.1"/>
    <property type="molecule type" value="Genomic_DNA"/>
</dbReference>
<organism evidence="1 2">
    <name type="scientific">Bacillus seohaeanensis</name>
    <dbReference type="NCBI Taxonomy" id="284580"/>
    <lineage>
        <taxon>Bacteria</taxon>
        <taxon>Bacillati</taxon>
        <taxon>Bacillota</taxon>
        <taxon>Bacilli</taxon>
        <taxon>Bacillales</taxon>
        <taxon>Bacillaceae</taxon>
        <taxon>Bacillus</taxon>
    </lineage>
</organism>
<dbReference type="NCBIfam" id="TIGR01484">
    <property type="entry name" value="HAD-SF-IIB"/>
    <property type="match status" value="1"/>
</dbReference>
<name>A0ABW5RRG4_9BACI</name>
<dbReference type="InterPro" id="IPR023214">
    <property type="entry name" value="HAD_sf"/>
</dbReference>
<dbReference type="PANTHER" id="PTHR10000:SF50">
    <property type="entry name" value="STRESS RESPONSE PROTEIN YHAX"/>
    <property type="match status" value="1"/>
</dbReference>
<dbReference type="InterPro" id="IPR006379">
    <property type="entry name" value="HAD-SF_hydro_IIB"/>
</dbReference>
<dbReference type="CDD" id="cd07516">
    <property type="entry name" value="HAD_Pase"/>
    <property type="match status" value="1"/>
</dbReference>
<sequence>MIYRMLALNIDGTIVNEQGKITKEVKEAIEYVKDKGVHVTLVTSRSFPSAKKVAKALKIDAPIVTHQGAFIAADMDEPIYVNKISENVTYEVVQFLERFTARIHIVHENFSVMNKSNANSKALGKMTWQRESRFIYSKQFVDVVSDYLLENPVSTPKIEVELETSKDVEDLQLALTGMYDEVDVIKTSPTKVDIVPKGVSKLRGLLYLSEKLGLKKEQIAMVGTGLDDKDILEWCGLGAAMGNSSNEVKKSADWITRAGEQHGLVYFIMELFRKQQPIEFLKKMNVIK</sequence>
<dbReference type="RefSeq" id="WP_377934943.1">
    <property type="nucleotide sequence ID" value="NZ_JBHUMF010000023.1"/>
</dbReference>
<dbReference type="GO" id="GO:0016787">
    <property type="term" value="F:hydrolase activity"/>
    <property type="evidence" value="ECO:0007669"/>
    <property type="project" value="UniProtKB-KW"/>
</dbReference>
<dbReference type="SUPFAM" id="SSF56784">
    <property type="entry name" value="HAD-like"/>
    <property type="match status" value="1"/>
</dbReference>
<keyword evidence="1" id="KW-0378">Hydrolase</keyword>
<reference evidence="2" key="1">
    <citation type="journal article" date="2019" name="Int. J. Syst. Evol. Microbiol.">
        <title>The Global Catalogue of Microorganisms (GCM) 10K type strain sequencing project: providing services to taxonomists for standard genome sequencing and annotation.</title>
        <authorList>
            <consortium name="The Broad Institute Genomics Platform"/>
            <consortium name="The Broad Institute Genome Sequencing Center for Infectious Disease"/>
            <person name="Wu L."/>
            <person name="Ma J."/>
        </authorList>
    </citation>
    <scope>NUCLEOTIDE SEQUENCE [LARGE SCALE GENOMIC DNA]</scope>
    <source>
        <strain evidence="2">KCTC 3913</strain>
    </source>
</reference>
<dbReference type="Gene3D" id="3.40.50.1000">
    <property type="entry name" value="HAD superfamily/HAD-like"/>
    <property type="match status" value="1"/>
</dbReference>
<protein>
    <submittedName>
        <fullName evidence="1">Cof-type HAD-IIB family hydrolase</fullName>
        <ecNumber evidence="1">3.1.3.-</ecNumber>
    </submittedName>
</protein>